<comment type="similarity">
    <text evidence="1 4">Belongs to the aldehyde dehydrogenase family.</text>
</comment>
<dbReference type="Pfam" id="PF00171">
    <property type="entry name" value="Aldedh"/>
    <property type="match status" value="1"/>
</dbReference>
<dbReference type="GO" id="GO:0008802">
    <property type="term" value="F:betaine-aldehyde dehydrogenase (NAD+) activity"/>
    <property type="evidence" value="ECO:0007669"/>
    <property type="project" value="UniProtKB-EC"/>
</dbReference>
<name>A0A0F0LQT9_9MICO</name>
<keyword evidence="2 4" id="KW-0560">Oxidoreductase</keyword>
<dbReference type="InterPro" id="IPR016163">
    <property type="entry name" value="Ald_DH_C"/>
</dbReference>
<dbReference type="PATRIC" id="fig|582680.6.peg.708"/>
<evidence type="ECO:0000256" key="1">
    <source>
        <dbReference type="ARBA" id="ARBA00009986"/>
    </source>
</evidence>
<evidence type="ECO:0000313" key="6">
    <source>
        <dbReference type="EMBL" id="KJL34635.1"/>
    </source>
</evidence>
<dbReference type="EMBL" id="JYIX01000026">
    <property type="protein sequence ID" value="KJL34635.1"/>
    <property type="molecule type" value="Genomic_DNA"/>
</dbReference>
<protein>
    <submittedName>
        <fullName evidence="6">NAD/NADP-dependent betaine aldehyde dehydrogenase</fullName>
        <ecNumber evidence="6">1.2.1.8</ecNumber>
    </submittedName>
</protein>
<evidence type="ECO:0000256" key="2">
    <source>
        <dbReference type="ARBA" id="ARBA00023002"/>
    </source>
</evidence>
<dbReference type="STRING" id="582680.RS86_00687"/>
<dbReference type="InterPro" id="IPR015590">
    <property type="entry name" value="Aldehyde_DH_dom"/>
</dbReference>
<evidence type="ECO:0000256" key="3">
    <source>
        <dbReference type="PROSITE-ProRule" id="PRU10007"/>
    </source>
</evidence>
<dbReference type="Proteomes" id="UP000033740">
    <property type="component" value="Unassembled WGS sequence"/>
</dbReference>
<dbReference type="PROSITE" id="PS00687">
    <property type="entry name" value="ALDEHYDE_DEHYDR_GLU"/>
    <property type="match status" value="1"/>
</dbReference>
<evidence type="ECO:0000313" key="7">
    <source>
        <dbReference type="Proteomes" id="UP000033740"/>
    </source>
</evidence>
<dbReference type="Gene3D" id="3.40.605.10">
    <property type="entry name" value="Aldehyde Dehydrogenase, Chain A, domain 1"/>
    <property type="match status" value="1"/>
</dbReference>
<dbReference type="EC" id="1.2.1.8" evidence="6"/>
<evidence type="ECO:0000256" key="4">
    <source>
        <dbReference type="RuleBase" id="RU003345"/>
    </source>
</evidence>
<reference evidence="6 7" key="1">
    <citation type="submission" date="2015-02" db="EMBL/GenBank/DDBJ databases">
        <title>Draft genome sequences of ten Microbacterium spp. with emphasis on heavy metal contaminated environments.</title>
        <authorList>
            <person name="Corretto E."/>
        </authorList>
    </citation>
    <scope>NUCLEOTIDE SEQUENCE [LARGE SCALE GENOMIC DNA]</scope>
    <source>
        <strain evidence="6 7">ARN176</strain>
    </source>
</reference>
<gene>
    <name evidence="6" type="primary">betB_1</name>
    <name evidence="6" type="ORF">RS86_00687</name>
</gene>
<sequence>MTIAEEAPVAAPPAFPPGRLFIGGSWREASDGGRMDVLAPATGRKLTDVARATTQDVDDAVAAARAAFDSGVWSGLSSRERARILQRAHDLLRERTEELAQAESANAGKPITFARIVDVNNAAELYEYYAALGHHLDGEVREIAAHAHAYVKKEPYGVVAAITPFNFPLILSSSKIAPALIAGNTIVHKPASDTPLSALIVADVLQQAGVPDGVFNVVTGPGSALGDHLVGHPGVDKVAFTGSTEVGARAAALAGKSLTSFTAELGGNAANILFADADLDTAIGTVISAFVFNSGQFCMAGPRLLVERPVYEVVLGILADAVPQVPFGDISDPATVIGPVASRGQLEKVAGIVDRARSAGARVVTGGERVDLDGGFYYAPTVLADLDPAAEAVVEEIFGPVLTVQPFDTEDEAIALANDTRYGLASGIQTSDLARAHRVAARLHAGITWVNGWAILDPAIPFGGVKASGWGREGGPEAMASYQRSHAIVIGLGPEDRR</sequence>
<dbReference type="SUPFAM" id="SSF53720">
    <property type="entry name" value="ALDH-like"/>
    <property type="match status" value="1"/>
</dbReference>
<feature type="domain" description="Aldehyde dehydrogenase" evidence="5">
    <location>
        <begin position="26"/>
        <end position="485"/>
    </location>
</feature>
<dbReference type="Gene3D" id="3.40.309.10">
    <property type="entry name" value="Aldehyde Dehydrogenase, Chain A, domain 2"/>
    <property type="match status" value="1"/>
</dbReference>
<dbReference type="PANTHER" id="PTHR11699">
    <property type="entry name" value="ALDEHYDE DEHYDROGENASE-RELATED"/>
    <property type="match status" value="1"/>
</dbReference>
<dbReference type="RefSeq" id="WP_045270825.1">
    <property type="nucleotide sequence ID" value="NZ_JYIX01000026.1"/>
</dbReference>
<dbReference type="FunFam" id="3.40.309.10:FF:000012">
    <property type="entry name" value="Betaine aldehyde dehydrogenase"/>
    <property type="match status" value="1"/>
</dbReference>
<comment type="caution">
    <text evidence="6">The sequence shown here is derived from an EMBL/GenBank/DDBJ whole genome shotgun (WGS) entry which is preliminary data.</text>
</comment>
<dbReference type="AlphaFoldDB" id="A0A0F0LQT9"/>
<accession>A0A0F0LQT9</accession>
<dbReference type="InterPro" id="IPR016161">
    <property type="entry name" value="Ald_DH/histidinol_DH"/>
</dbReference>
<organism evidence="6 7">
    <name type="scientific">Microbacterium azadirachtae</name>
    <dbReference type="NCBI Taxonomy" id="582680"/>
    <lineage>
        <taxon>Bacteria</taxon>
        <taxon>Bacillati</taxon>
        <taxon>Actinomycetota</taxon>
        <taxon>Actinomycetes</taxon>
        <taxon>Micrococcales</taxon>
        <taxon>Microbacteriaceae</taxon>
        <taxon>Microbacterium</taxon>
    </lineage>
</organism>
<evidence type="ECO:0000259" key="5">
    <source>
        <dbReference type="Pfam" id="PF00171"/>
    </source>
</evidence>
<dbReference type="InterPro" id="IPR016162">
    <property type="entry name" value="Ald_DH_N"/>
</dbReference>
<keyword evidence="7" id="KW-1185">Reference proteome</keyword>
<dbReference type="InterPro" id="IPR029510">
    <property type="entry name" value="Ald_DH_CS_GLU"/>
</dbReference>
<proteinExistence type="inferred from homology"/>
<feature type="active site" evidence="3">
    <location>
        <position position="264"/>
    </location>
</feature>
<dbReference type="FunFam" id="3.40.605.10:FF:000007">
    <property type="entry name" value="NAD/NADP-dependent betaine aldehyde dehydrogenase"/>
    <property type="match status" value="1"/>
</dbReference>